<evidence type="ECO:0000313" key="3">
    <source>
        <dbReference type="Proteomes" id="UP001166286"/>
    </source>
</evidence>
<protein>
    <recommendedName>
        <fullName evidence="1">Methyltransferase type 12 domain-containing protein</fullName>
    </recommendedName>
</protein>
<sequence>MASQKSAKEESYVFDRNHAATSRLNYQYYLWQNAAGFYLHPDIPQLQPNAQVADVATGSGMWLLDLASSLPPTTRLTGLDISLAQCPPRAWLPHNVQLFSWDFFTEVPVDLVAKFDVVHIRLVAVTIRNNDPTVLVRNLARLLKPGGFLQWDELDTPTAHVTVAAPNLETEALEQLRELLISPMKGRNGETLLGSRDWIQAIPENLETNGFCDVRKHTYCEAPHMGVFWNDVISPIVWTFTANGGRWVLSAEEFADVMLKTDDTVKEKQLRSMALRASKESDAGAAVRYGKMSIIARKL</sequence>
<dbReference type="Gene3D" id="3.40.50.150">
    <property type="entry name" value="Vaccinia Virus protein VP39"/>
    <property type="match status" value="1"/>
</dbReference>
<dbReference type="InterPro" id="IPR013217">
    <property type="entry name" value="Methyltransf_12"/>
</dbReference>
<proteinExistence type="predicted"/>
<dbReference type="InterPro" id="IPR029063">
    <property type="entry name" value="SAM-dependent_MTases_sf"/>
</dbReference>
<dbReference type="PANTHER" id="PTHR43591:SF96">
    <property type="entry name" value="PUTATIVE-RELATED"/>
    <property type="match status" value="1"/>
</dbReference>
<evidence type="ECO:0000259" key="1">
    <source>
        <dbReference type="Pfam" id="PF08242"/>
    </source>
</evidence>
<evidence type="ECO:0000313" key="2">
    <source>
        <dbReference type="EMBL" id="KAK0509982.1"/>
    </source>
</evidence>
<dbReference type="PANTHER" id="PTHR43591">
    <property type="entry name" value="METHYLTRANSFERASE"/>
    <property type="match status" value="1"/>
</dbReference>
<reference evidence="2" key="1">
    <citation type="submission" date="2023-03" db="EMBL/GenBank/DDBJ databases">
        <title>Complete genome of Cladonia borealis.</title>
        <authorList>
            <person name="Park H."/>
        </authorList>
    </citation>
    <scope>NUCLEOTIDE SEQUENCE</scope>
    <source>
        <strain evidence="2">ANT050790</strain>
    </source>
</reference>
<comment type="caution">
    <text evidence="2">The sequence shown here is derived from an EMBL/GenBank/DDBJ whole genome shotgun (WGS) entry which is preliminary data.</text>
</comment>
<accession>A0AA39UZQ2</accession>
<gene>
    <name evidence="2" type="ORF">JMJ35_007376</name>
</gene>
<feature type="domain" description="Methyltransferase type 12" evidence="1">
    <location>
        <begin position="54"/>
        <end position="149"/>
    </location>
</feature>
<dbReference type="Pfam" id="PF08242">
    <property type="entry name" value="Methyltransf_12"/>
    <property type="match status" value="1"/>
</dbReference>
<dbReference type="EMBL" id="JAFEKC020000017">
    <property type="protein sequence ID" value="KAK0509982.1"/>
    <property type="molecule type" value="Genomic_DNA"/>
</dbReference>
<dbReference type="Proteomes" id="UP001166286">
    <property type="component" value="Unassembled WGS sequence"/>
</dbReference>
<name>A0AA39UZQ2_9LECA</name>
<organism evidence="2 3">
    <name type="scientific">Cladonia borealis</name>
    <dbReference type="NCBI Taxonomy" id="184061"/>
    <lineage>
        <taxon>Eukaryota</taxon>
        <taxon>Fungi</taxon>
        <taxon>Dikarya</taxon>
        <taxon>Ascomycota</taxon>
        <taxon>Pezizomycotina</taxon>
        <taxon>Lecanoromycetes</taxon>
        <taxon>OSLEUM clade</taxon>
        <taxon>Lecanoromycetidae</taxon>
        <taxon>Lecanorales</taxon>
        <taxon>Lecanorineae</taxon>
        <taxon>Cladoniaceae</taxon>
        <taxon>Cladonia</taxon>
    </lineage>
</organism>
<dbReference type="AlphaFoldDB" id="A0AA39UZQ2"/>
<dbReference type="SUPFAM" id="SSF53335">
    <property type="entry name" value="S-adenosyl-L-methionine-dependent methyltransferases"/>
    <property type="match status" value="1"/>
</dbReference>
<keyword evidence="3" id="KW-1185">Reference proteome</keyword>
<dbReference type="CDD" id="cd02440">
    <property type="entry name" value="AdoMet_MTases"/>
    <property type="match status" value="1"/>
</dbReference>